<accession>A0A0B0NH15</accession>
<evidence type="ECO:0000313" key="1">
    <source>
        <dbReference type="EMBL" id="KHG13808.1"/>
    </source>
</evidence>
<evidence type="ECO:0000313" key="2">
    <source>
        <dbReference type="Proteomes" id="UP000032142"/>
    </source>
</evidence>
<proteinExistence type="predicted"/>
<gene>
    <name evidence="1" type="ORF">F383_06334</name>
</gene>
<reference evidence="2" key="1">
    <citation type="submission" date="2014-09" db="EMBL/GenBank/DDBJ databases">
        <authorList>
            <person name="Mudge J."/>
            <person name="Ramaraj T."/>
            <person name="Lindquist I.E."/>
            <person name="Bharti A.K."/>
            <person name="Sundararajan A."/>
            <person name="Cameron C.T."/>
            <person name="Woodward J.E."/>
            <person name="May G.D."/>
            <person name="Brubaker C."/>
            <person name="Broadhvest J."/>
            <person name="Wilkins T.A."/>
        </authorList>
    </citation>
    <scope>NUCLEOTIDE SEQUENCE</scope>
    <source>
        <strain evidence="2">cv. AKA8401</strain>
    </source>
</reference>
<name>A0A0B0NH15_GOSAR</name>
<keyword evidence="2" id="KW-1185">Reference proteome</keyword>
<protein>
    <submittedName>
        <fullName evidence="1">Uncharacterized protein</fullName>
    </submittedName>
</protein>
<sequence>MTTRHARVISRVKTRGTY</sequence>
<organism evidence="1 2">
    <name type="scientific">Gossypium arboreum</name>
    <name type="common">Tree cotton</name>
    <name type="synonym">Gossypium nanking</name>
    <dbReference type="NCBI Taxonomy" id="29729"/>
    <lineage>
        <taxon>Eukaryota</taxon>
        <taxon>Viridiplantae</taxon>
        <taxon>Streptophyta</taxon>
        <taxon>Embryophyta</taxon>
        <taxon>Tracheophyta</taxon>
        <taxon>Spermatophyta</taxon>
        <taxon>Magnoliopsida</taxon>
        <taxon>eudicotyledons</taxon>
        <taxon>Gunneridae</taxon>
        <taxon>Pentapetalae</taxon>
        <taxon>rosids</taxon>
        <taxon>malvids</taxon>
        <taxon>Malvales</taxon>
        <taxon>Malvaceae</taxon>
        <taxon>Malvoideae</taxon>
        <taxon>Gossypium</taxon>
    </lineage>
</organism>
<dbReference type="AlphaFoldDB" id="A0A0B0NH15"/>
<dbReference type="Proteomes" id="UP000032142">
    <property type="component" value="Unassembled WGS sequence"/>
</dbReference>
<dbReference type="EMBL" id="KN400267">
    <property type="protein sequence ID" value="KHG13808.1"/>
    <property type="molecule type" value="Genomic_DNA"/>
</dbReference>